<protein>
    <submittedName>
        <fullName evidence="2">VapC toxin</fullName>
    </submittedName>
</protein>
<proteinExistence type="predicted"/>
<name>A0A1Y0I7P0_9GAMM</name>
<sequence>MVDCDSTYAIIAIMDTKIVVDTSVLISALIGKEGPGRSVLRKCLMHECTPLISNPLFSEYEDVSSRKDIIELCPLSREEIRELTKSFYKVCKWVPIYYLWRPNLIDEGDNFLIELAVAGNADFIITNNIKDLKGAELSFKSFEILTPELFLGGH</sequence>
<dbReference type="SMART" id="SM00670">
    <property type="entry name" value="PINc"/>
    <property type="match status" value="1"/>
</dbReference>
<dbReference type="AlphaFoldDB" id="A0A1Y0I7P0"/>
<accession>A0A1Y0I7P0</accession>
<keyword evidence="3" id="KW-1185">Reference proteome</keyword>
<evidence type="ECO:0000313" key="2">
    <source>
        <dbReference type="EMBL" id="ARU56522.1"/>
    </source>
</evidence>
<dbReference type="PANTHER" id="PTHR34610:SF3">
    <property type="entry name" value="SSL7007 PROTEIN"/>
    <property type="match status" value="1"/>
</dbReference>
<dbReference type="InterPro" id="IPR002850">
    <property type="entry name" value="PIN_toxin-like"/>
</dbReference>
<gene>
    <name evidence="2" type="ORF">OLMES_2461</name>
</gene>
<dbReference type="EMBL" id="CP021425">
    <property type="protein sequence ID" value="ARU56522.1"/>
    <property type="molecule type" value="Genomic_DNA"/>
</dbReference>
<evidence type="ECO:0000259" key="1">
    <source>
        <dbReference type="SMART" id="SM00670"/>
    </source>
</evidence>
<dbReference type="InterPro" id="IPR002716">
    <property type="entry name" value="PIN_dom"/>
</dbReference>
<dbReference type="NCBIfam" id="TIGR00305">
    <property type="entry name" value="putative toxin-antitoxin system toxin component, PIN family"/>
    <property type="match status" value="1"/>
</dbReference>
<organism evidence="2 3">
    <name type="scientific">Oleiphilus messinensis</name>
    <dbReference type="NCBI Taxonomy" id="141451"/>
    <lineage>
        <taxon>Bacteria</taxon>
        <taxon>Pseudomonadati</taxon>
        <taxon>Pseudomonadota</taxon>
        <taxon>Gammaproteobacteria</taxon>
        <taxon>Oceanospirillales</taxon>
        <taxon>Oleiphilaceae</taxon>
        <taxon>Oleiphilus</taxon>
    </lineage>
</organism>
<dbReference type="PANTHER" id="PTHR34610">
    <property type="entry name" value="SSL7007 PROTEIN"/>
    <property type="match status" value="1"/>
</dbReference>
<feature type="domain" description="PIN" evidence="1">
    <location>
        <begin position="16"/>
        <end position="133"/>
    </location>
</feature>
<reference evidence="2 3" key="1">
    <citation type="submission" date="2017-05" db="EMBL/GenBank/DDBJ databases">
        <title>Genomic insights into alkan degradation activity of Oleiphilus messinensis.</title>
        <authorList>
            <person name="Kozyavkin S.A."/>
            <person name="Slesarev A.I."/>
            <person name="Golyshin P.N."/>
            <person name="Korzhenkov A."/>
            <person name="Golyshina O.N."/>
            <person name="Toshchakov S.V."/>
        </authorList>
    </citation>
    <scope>NUCLEOTIDE SEQUENCE [LARGE SCALE GENOMIC DNA]</scope>
    <source>
        <strain evidence="2 3">ME102</strain>
    </source>
</reference>
<dbReference type="SUPFAM" id="SSF88723">
    <property type="entry name" value="PIN domain-like"/>
    <property type="match status" value="1"/>
</dbReference>
<evidence type="ECO:0000313" key="3">
    <source>
        <dbReference type="Proteomes" id="UP000196027"/>
    </source>
</evidence>
<dbReference type="Proteomes" id="UP000196027">
    <property type="component" value="Chromosome"/>
</dbReference>
<dbReference type="KEGG" id="ome:OLMES_2461"/>
<dbReference type="InterPro" id="IPR029060">
    <property type="entry name" value="PIN-like_dom_sf"/>
</dbReference>
<dbReference type="Pfam" id="PF13470">
    <property type="entry name" value="PIN_3"/>
    <property type="match status" value="1"/>
</dbReference>